<dbReference type="SUPFAM" id="SSF111369">
    <property type="entry name" value="HlyD-like secretion proteins"/>
    <property type="match status" value="1"/>
</dbReference>
<sequence length="434" mass="47666">MSFDSQDVLHLLAATRNADGAAARRFTLLNRTREHVPYHAAVLCQDGELLGHSGASRMDTLGPYAQWLQRVARERAHQPGTFEAADLPAALGSAWNEWWPPYALSLAAAQGRQLLLVRELPWTAAEADALHEWFDTWQLAEQAADAQAPRRVVDFQLLRRRLREVRLRRKTGLALAAVALLLALPVKLTVRAPGEIVPREPTVLRASVDGMARRLLVEPNQAVQSGQLLAELDDAAAASRLLVARQALATAEAEWRQTMQQALDDPRAKAQLAVTQGRMEEKRTEVAYLSDQVRRTEVRAPHDGVVLVDDPGNWAGRTVTAGEPLLRLAKPDDQEVEAWLPVADAVELGDGSPLKLFLASRPASPVQASLRLYAFEASQRPEGGLAYRLRASLAGAPTERLGARGTAHVDGPRVPLVYWVLRRPLAALREATGW</sequence>
<dbReference type="PANTHER" id="PTHR32347">
    <property type="entry name" value="EFFLUX SYSTEM COMPONENT YKNX-RELATED"/>
    <property type="match status" value="1"/>
</dbReference>
<dbReference type="RefSeq" id="WP_066334121.1">
    <property type="nucleotide sequence ID" value="NZ_JAXOJX010000090.1"/>
</dbReference>
<name>A0ABU5IQ11_9BURK</name>
<dbReference type="EMBL" id="JAXOJX010000090">
    <property type="protein sequence ID" value="MDZ5460968.1"/>
    <property type="molecule type" value="Genomic_DNA"/>
</dbReference>
<comment type="caution">
    <text evidence="3">The sequence shown here is derived from an EMBL/GenBank/DDBJ whole genome shotgun (WGS) entry which is preliminary data.</text>
</comment>
<comment type="subcellular location">
    <subcellularLocation>
        <location evidence="1">Cell envelope</location>
    </subcellularLocation>
</comment>
<proteinExistence type="predicted"/>
<evidence type="ECO:0000256" key="2">
    <source>
        <dbReference type="ARBA" id="ARBA00023054"/>
    </source>
</evidence>
<dbReference type="Proteomes" id="UP001293718">
    <property type="component" value="Unassembled WGS sequence"/>
</dbReference>
<evidence type="ECO:0000313" key="4">
    <source>
        <dbReference type="Proteomes" id="UP001293718"/>
    </source>
</evidence>
<evidence type="ECO:0000256" key="1">
    <source>
        <dbReference type="ARBA" id="ARBA00004196"/>
    </source>
</evidence>
<evidence type="ECO:0000313" key="3">
    <source>
        <dbReference type="EMBL" id="MDZ5460968.1"/>
    </source>
</evidence>
<accession>A0ABU5IQ11</accession>
<organism evidence="3 4">
    <name type="scientific">Azohydromonas lata</name>
    <dbReference type="NCBI Taxonomy" id="45677"/>
    <lineage>
        <taxon>Bacteria</taxon>
        <taxon>Pseudomonadati</taxon>
        <taxon>Pseudomonadota</taxon>
        <taxon>Betaproteobacteria</taxon>
        <taxon>Burkholderiales</taxon>
        <taxon>Sphaerotilaceae</taxon>
        <taxon>Azohydromonas</taxon>
    </lineage>
</organism>
<dbReference type="PANTHER" id="PTHR32347:SF23">
    <property type="entry name" value="BLL5650 PROTEIN"/>
    <property type="match status" value="1"/>
</dbReference>
<reference evidence="3 4" key="1">
    <citation type="submission" date="2023-11" db="EMBL/GenBank/DDBJ databases">
        <title>Draft genome of Azohydromonas lata strain H1 (DSM1123), a polyhydroxyalkanoate producer.</title>
        <authorList>
            <person name="Traversa D."/>
            <person name="D'Addabbo P."/>
            <person name="Pazzani C."/>
            <person name="Manzari C."/>
            <person name="Chiara M."/>
            <person name="Scrascia M."/>
        </authorList>
    </citation>
    <scope>NUCLEOTIDE SEQUENCE [LARGE SCALE GENOMIC DNA]</scope>
    <source>
        <strain evidence="3 4">H1</strain>
    </source>
</reference>
<gene>
    <name evidence="3" type="ORF">SM757_30775</name>
</gene>
<keyword evidence="2" id="KW-0175">Coiled coil</keyword>
<dbReference type="Gene3D" id="1.10.287.470">
    <property type="entry name" value="Helix hairpin bin"/>
    <property type="match status" value="1"/>
</dbReference>
<dbReference type="InterPro" id="IPR050465">
    <property type="entry name" value="UPF0194_transport"/>
</dbReference>
<dbReference type="Gene3D" id="2.40.50.100">
    <property type="match status" value="1"/>
</dbReference>
<keyword evidence="4" id="KW-1185">Reference proteome</keyword>
<protein>
    <submittedName>
        <fullName evidence="3">HlyD family efflux transporter periplasmic adaptor subunit</fullName>
    </submittedName>
</protein>
<dbReference type="Gene3D" id="2.40.30.170">
    <property type="match status" value="1"/>
</dbReference>